<dbReference type="Gene3D" id="1.10.10.10">
    <property type="entry name" value="Winged helix-like DNA-binding domain superfamily/Winged helix DNA-binding domain"/>
    <property type="match status" value="1"/>
</dbReference>
<dbReference type="Pfam" id="PF03466">
    <property type="entry name" value="LysR_substrate"/>
    <property type="match status" value="1"/>
</dbReference>
<evidence type="ECO:0000256" key="2">
    <source>
        <dbReference type="ARBA" id="ARBA00023015"/>
    </source>
</evidence>
<dbReference type="InterPro" id="IPR036388">
    <property type="entry name" value="WH-like_DNA-bd_sf"/>
</dbReference>
<dbReference type="PANTHER" id="PTHR30346:SF28">
    <property type="entry name" value="HTH-TYPE TRANSCRIPTIONAL REGULATOR CYNR"/>
    <property type="match status" value="1"/>
</dbReference>
<dbReference type="GO" id="GO:0032993">
    <property type="term" value="C:protein-DNA complex"/>
    <property type="evidence" value="ECO:0007669"/>
    <property type="project" value="TreeGrafter"/>
</dbReference>
<dbReference type="EMBL" id="BMML01000013">
    <property type="protein sequence ID" value="GGN23089.1"/>
    <property type="molecule type" value="Genomic_DNA"/>
</dbReference>
<dbReference type="PANTHER" id="PTHR30346">
    <property type="entry name" value="TRANSCRIPTIONAL DUAL REGULATOR HCAR-RELATED"/>
    <property type="match status" value="1"/>
</dbReference>
<dbReference type="AlphaFoldDB" id="A0A918CT79"/>
<dbReference type="Gene3D" id="3.40.190.10">
    <property type="entry name" value="Periplasmic binding protein-like II"/>
    <property type="match status" value="2"/>
</dbReference>
<keyword evidence="7" id="KW-1185">Reference proteome</keyword>
<evidence type="ECO:0000259" key="5">
    <source>
        <dbReference type="PROSITE" id="PS50931"/>
    </source>
</evidence>
<gene>
    <name evidence="6" type="ORF">GCM10011578_055160</name>
</gene>
<evidence type="ECO:0000313" key="6">
    <source>
        <dbReference type="EMBL" id="GGN23089.1"/>
    </source>
</evidence>
<dbReference type="InterPro" id="IPR036390">
    <property type="entry name" value="WH_DNA-bd_sf"/>
</dbReference>
<dbReference type="FunFam" id="1.10.10.10:FF:000001">
    <property type="entry name" value="LysR family transcriptional regulator"/>
    <property type="match status" value="1"/>
</dbReference>
<dbReference type="SUPFAM" id="SSF53850">
    <property type="entry name" value="Periplasmic binding protein-like II"/>
    <property type="match status" value="1"/>
</dbReference>
<organism evidence="6 7">
    <name type="scientific">Streptomyces fuscichromogenes</name>
    <dbReference type="NCBI Taxonomy" id="1324013"/>
    <lineage>
        <taxon>Bacteria</taxon>
        <taxon>Bacillati</taxon>
        <taxon>Actinomycetota</taxon>
        <taxon>Actinomycetes</taxon>
        <taxon>Kitasatosporales</taxon>
        <taxon>Streptomycetaceae</taxon>
        <taxon>Streptomyces</taxon>
    </lineage>
</organism>
<reference evidence="6" key="1">
    <citation type="journal article" date="2014" name="Int. J. Syst. Evol. Microbiol.">
        <title>Complete genome sequence of Corynebacterium casei LMG S-19264T (=DSM 44701T), isolated from a smear-ripened cheese.</title>
        <authorList>
            <consortium name="US DOE Joint Genome Institute (JGI-PGF)"/>
            <person name="Walter F."/>
            <person name="Albersmeier A."/>
            <person name="Kalinowski J."/>
            <person name="Ruckert C."/>
        </authorList>
    </citation>
    <scope>NUCLEOTIDE SEQUENCE</scope>
    <source>
        <strain evidence="6">CGMCC 4.7110</strain>
    </source>
</reference>
<feature type="domain" description="HTH lysR-type" evidence="5">
    <location>
        <begin position="1"/>
        <end position="58"/>
    </location>
</feature>
<dbReference type="PROSITE" id="PS50931">
    <property type="entry name" value="HTH_LYSR"/>
    <property type="match status" value="1"/>
</dbReference>
<comment type="similarity">
    <text evidence="1">Belongs to the LysR transcriptional regulatory family.</text>
</comment>
<dbReference type="InterPro" id="IPR000847">
    <property type="entry name" value="LysR_HTH_N"/>
</dbReference>
<keyword evidence="3" id="KW-0238">DNA-binding</keyword>
<proteinExistence type="inferred from homology"/>
<dbReference type="GO" id="GO:0003677">
    <property type="term" value="F:DNA binding"/>
    <property type="evidence" value="ECO:0007669"/>
    <property type="project" value="UniProtKB-KW"/>
</dbReference>
<dbReference type="InterPro" id="IPR005119">
    <property type="entry name" value="LysR_subst-bd"/>
</dbReference>
<evidence type="ECO:0000256" key="1">
    <source>
        <dbReference type="ARBA" id="ARBA00009437"/>
    </source>
</evidence>
<protein>
    <submittedName>
        <fullName evidence="6">Transcriptional regulator</fullName>
    </submittedName>
</protein>
<name>A0A918CT79_9ACTN</name>
<dbReference type="Proteomes" id="UP000653411">
    <property type="component" value="Unassembled WGS sequence"/>
</dbReference>
<evidence type="ECO:0000313" key="7">
    <source>
        <dbReference type="Proteomes" id="UP000653411"/>
    </source>
</evidence>
<comment type="caution">
    <text evidence="6">The sequence shown here is derived from an EMBL/GenBank/DDBJ whole genome shotgun (WGS) entry which is preliminary data.</text>
</comment>
<dbReference type="SUPFAM" id="SSF46785">
    <property type="entry name" value="Winged helix' DNA-binding domain"/>
    <property type="match status" value="1"/>
</dbReference>
<dbReference type="GO" id="GO:0003700">
    <property type="term" value="F:DNA-binding transcription factor activity"/>
    <property type="evidence" value="ECO:0007669"/>
    <property type="project" value="InterPro"/>
</dbReference>
<evidence type="ECO:0000256" key="3">
    <source>
        <dbReference type="ARBA" id="ARBA00023125"/>
    </source>
</evidence>
<accession>A0A918CT79</accession>
<sequence length="304" mass="33120">MDIQQLRYFLAVADELHFGRAAERLHVTASPLSRRIRELEHELGRDLFVREHHHVELTSFGAAFRARADGVVRDFDDLRTFAHDHAGARLCRAGAAPLAPPRVLDTVLSIYGGIAPDVELPVTLAPSAELLEELVAGRLDLAAVHLPVGTADLESLVISRGSLGVAMTVDDEFADRPSLTLRDLRRRQVLVTSPKVHPSVVAENRAALVEAGVTRIVDLPHSDAVQVAAHVMRTGALALTVLGDDLPAMRVFGPPTFRVVPLDEPGMVLRAGIAWRRGAEEFVPGLREVLAELRARYEDAPMGL</sequence>
<dbReference type="PRINTS" id="PR00039">
    <property type="entry name" value="HTHLYSR"/>
</dbReference>
<keyword evidence="4" id="KW-0804">Transcription</keyword>
<dbReference type="Pfam" id="PF00126">
    <property type="entry name" value="HTH_1"/>
    <property type="match status" value="1"/>
</dbReference>
<keyword evidence="2" id="KW-0805">Transcription regulation</keyword>
<evidence type="ECO:0000256" key="4">
    <source>
        <dbReference type="ARBA" id="ARBA00023163"/>
    </source>
</evidence>
<dbReference type="RefSeq" id="WP_189265519.1">
    <property type="nucleotide sequence ID" value="NZ_BMML01000013.1"/>
</dbReference>
<reference evidence="6" key="2">
    <citation type="submission" date="2020-09" db="EMBL/GenBank/DDBJ databases">
        <authorList>
            <person name="Sun Q."/>
            <person name="Zhou Y."/>
        </authorList>
    </citation>
    <scope>NUCLEOTIDE SEQUENCE</scope>
    <source>
        <strain evidence="6">CGMCC 4.7110</strain>
    </source>
</reference>